<feature type="domain" description="Radical SAM core" evidence="7">
    <location>
        <begin position="74"/>
        <end position="289"/>
    </location>
</feature>
<dbReference type="PROSITE" id="PS51918">
    <property type="entry name" value="RADICAL_SAM"/>
    <property type="match status" value="1"/>
</dbReference>
<evidence type="ECO:0000256" key="3">
    <source>
        <dbReference type="ARBA" id="ARBA00022691"/>
    </source>
</evidence>
<dbReference type="InterPro" id="IPR027596">
    <property type="entry name" value="AmmeMemoSam_rS"/>
</dbReference>
<dbReference type="CDD" id="cd01335">
    <property type="entry name" value="Radical_SAM"/>
    <property type="match status" value="1"/>
</dbReference>
<evidence type="ECO:0000256" key="5">
    <source>
        <dbReference type="ARBA" id="ARBA00023004"/>
    </source>
</evidence>
<dbReference type="SFLD" id="SFLDS00029">
    <property type="entry name" value="Radical_SAM"/>
    <property type="match status" value="1"/>
</dbReference>
<keyword evidence="2" id="KW-0004">4Fe-4S</keyword>
<name>A0A0W8G155_9ZZZZ</name>
<dbReference type="SMART" id="SM00729">
    <property type="entry name" value="Elp3"/>
    <property type="match status" value="1"/>
</dbReference>
<dbReference type="EMBL" id="LNQE01000393">
    <property type="protein sequence ID" value="KUG26887.1"/>
    <property type="molecule type" value="Genomic_DNA"/>
</dbReference>
<dbReference type="InterPro" id="IPR016431">
    <property type="entry name" value="Pyrv-formate_lyase-activ_prd"/>
</dbReference>
<keyword evidence="3" id="KW-0949">S-adenosyl-L-methionine</keyword>
<comment type="cofactor">
    <cofactor evidence="1">
        <name>[4Fe-4S] cluster</name>
        <dbReference type="ChEBI" id="CHEBI:49883"/>
    </cofactor>
</comment>
<gene>
    <name evidence="8" type="ORF">ASZ90_003267</name>
</gene>
<dbReference type="PANTHER" id="PTHR30352">
    <property type="entry name" value="PYRUVATE FORMATE-LYASE-ACTIVATING ENZYME"/>
    <property type="match status" value="1"/>
</dbReference>
<proteinExistence type="predicted"/>
<evidence type="ECO:0000313" key="8">
    <source>
        <dbReference type="EMBL" id="KUG26887.1"/>
    </source>
</evidence>
<dbReference type="SUPFAM" id="SSF102114">
    <property type="entry name" value="Radical SAM enzymes"/>
    <property type="match status" value="1"/>
</dbReference>
<accession>A0A0W8G155</accession>
<dbReference type="InterPro" id="IPR058240">
    <property type="entry name" value="rSAM_sf"/>
</dbReference>
<dbReference type="AlphaFoldDB" id="A0A0W8G155"/>
<keyword evidence="8" id="KW-0670">Pyruvate</keyword>
<dbReference type="Pfam" id="PF04055">
    <property type="entry name" value="Radical_SAM"/>
    <property type="match status" value="1"/>
</dbReference>
<sequence length="342" mass="39110">MENPGDIYKEALWWETQDNGKILCTLCPRYCTIGEGQKGFCFIRENINGKLYSIGYGRPTGFAVDPIEKKPLSHFYPGTDILSFGTAGCNLGCKFCQNWTTSKSKYDELRSVEASPEDVIKIAKKYKTPSIAFTYNDPTIFGEYVIDISKLAREEGINSVMVTAGYIDKKARKDVYKYIDAANVDLKAFTEQFYHKITFSHLNDVLDTLYWLKHETGIWFEITTLLIPDENDSQEEIQQMCDWILENLGDQVPIHFTAFHPDFKMLDKTRTPASTLNMARNIALNSGIKYVYVGNVHSLEGQTTYCPNCKEPLIIRDWHSVIDIKLKDGKCWKCNTKIAGRF</sequence>
<dbReference type="PANTHER" id="PTHR30352:SF5">
    <property type="entry name" value="PYRUVATE FORMATE-LYASE 1-ACTIVATING ENZYME"/>
    <property type="match status" value="1"/>
</dbReference>
<comment type="caution">
    <text evidence="8">The sequence shown here is derived from an EMBL/GenBank/DDBJ whole genome shotgun (WGS) entry which is preliminary data.</text>
</comment>
<keyword evidence="4" id="KW-0479">Metal-binding</keyword>
<dbReference type="InterPro" id="IPR007197">
    <property type="entry name" value="rSAM"/>
</dbReference>
<dbReference type="Gene3D" id="3.20.20.70">
    <property type="entry name" value="Aldolase class I"/>
    <property type="match status" value="1"/>
</dbReference>
<dbReference type="InterPro" id="IPR013785">
    <property type="entry name" value="Aldolase_TIM"/>
</dbReference>
<keyword evidence="5" id="KW-0408">Iron</keyword>
<dbReference type="InterPro" id="IPR006638">
    <property type="entry name" value="Elp3/MiaA/NifB-like_rSAM"/>
</dbReference>
<dbReference type="SFLD" id="SFLDG01101">
    <property type="entry name" value="Uncharacterised_Radical_SAM_Su"/>
    <property type="match status" value="1"/>
</dbReference>
<dbReference type="GO" id="GO:0016829">
    <property type="term" value="F:lyase activity"/>
    <property type="evidence" value="ECO:0007669"/>
    <property type="project" value="UniProtKB-KW"/>
</dbReference>
<protein>
    <submittedName>
        <fullName evidence="8">Radical sam, pyruvate-formate lyase-activating enzyme like</fullName>
    </submittedName>
</protein>
<dbReference type="NCBIfam" id="TIGR04337">
    <property type="entry name" value="AmmeMemoSam_rS"/>
    <property type="match status" value="1"/>
</dbReference>
<dbReference type="InterPro" id="IPR034457">
    <property type="entry name" value="Organic_radical-activating"/>
</dbReference>
<reference evidence="8" key="1">
    <citation type="journal article" date="2015" name="Proc. Natl. Acad. Sci. U.S.A.">
        <title>Networks of energetic and metabolic interactions define dynamics in microbial communities.</title>
        <authorList>
            <person name="Embree M."/>
            <person name="Liu J.K."/>
            <person name="Al-Bassam M.M."/>
            <person name="Zengler K."/>
        </authorList>
    </citation>
    <scope>NUCLEOTIDE SEQUENCE</scope>
</reference>
<organism evidence="8">
    <name type="scientific">hydrocarbon metagenome</name>
    <dbReference type="NCBI Taxonomy" id="938273"/>
    <lineage>
        <taxon>unclassified sequences</taxon>
        <taxon>metagenomes</taxon>
        <taxon>ecological metagenomes</taxon>
    </lineage>
</organism>
<keyword evidence="6" id="KW-0411">Iron-sulfur</keyword>
<evidence type="ECO:0000256" key="6">
    <source>
        <dbReference type="ARBA" id="ARBA00023014"/>
    </source>
</evidence>
<keyword evidence="8" id="KW-0456">Lyase</keyword>
<evidence type="ECO:0000256" key="2">
    <source>
        <dbReference type="ARBA" id="ARBA00022485"/>
    </source>
</evidence>
<evidence type="ECO:0000256" key="1">
    <source>
        <dbReference type="ARBA" id="ARBA00001966"/>
    </source>
</evidence>
<evidence type="ECO:0000259" key="7">
    <source>
        <dbReference type="PROSITE" id="PS51918"/>
    </source>
</evidence>
<dbReference type="GO" id="GO:0051539">
    <property type="term" value="F:4 iron, 4 sulfur cluster binding"/>
    <property type="evidence" value="ECO:0007669"/>
    <property type="project" value="UniProtKB-KW"/>
</dbReference>
<dbReference type="PIRSF" id="PIRSF004869">
    <property type="entry name" value="PflX_prd"/>
    <property type="match status" value="1"/>
</dbReference>
<evidence type="ECO:0000256" key="4">
    <source>
        <dbReference type="ARBA" id="ARBA00022723"/>
    </source>
</evidence>
<dbReference type="GO" id="GO:0046872">
    <property type="term" value="F:metal ion binding"/>
    <property type="evidence" value="ECO:0007669"/>
    <property type="project" value="UniProtKB-KW"/>
</dbReference>